<evidence type="ECO:0000259" key="14">
    <source>
        <dbReference type="PROSITE" id="PS50862"/>
    </source>
</evidence>
<evidence type="ECO:0000256" key="3">
    <source>
        <dbReference type="ARBA" id="ARBA00022555"/>
    </source>
</evidence>
<dbReference type="Gene3D" id="3.30.54.20">
    <property type="match status" value="1"/>
</dbReference>
<comment type="subcellular location">
    <subcellularLocation>
        <location evidence="13">Cytoplasm</location>
    </subcellularLocation>
</comment>
<dbReference type="Proteomes" id="UP000191901">
    <property type="component" value="Chromosome"/>
</dbReference>
<keyword evidence="9 13" id="KW-0694">RNA-binding</keyword>
<dbReference type="InterPro" id="IPR002314">
    <property type="entry name" value="aa-tRNA-synt_IIb"/>
</dbReference>
<dbReference type="InterPro" id="IPR018163">
    <property type="entry name" value="Thr/Ala-tRNA-synth_IIc_edit"/>
</dbReference>
<evidence type="ECO:0000256" key="11">
    <source>
        <dbReference type="ARBA" id="ARBA00023146"/>
    </source>
</evidence>
<dbReference type="PANTHER" id="PTHR11451">
    <property type="entry name" value="THREONINE-TRNA LIGASE"/>
    <property type="match status" value="1"/>
</dbReference>
<dbReference type="Pfam" id="PF07973">
    <property type="entry name" value="tRNA_SAD"/>
    <property type="match status" value="1"/>
</dbReference>
<evidence type="ECO:0000313" key="16">
    <source>
        <dbReference type="Proteomes" id="UP000191901"/>
    </source>
</evidence>
<evidence type="ECO:0000256" key="6">
    <source>
        <dbReference type="ARBA" id="ARBA00022741"/>
    </source>
</evidence>
<accession>A0A1Z3HUA7</accession>
<dbReference type="Pfam" id="PF00587">
    <property type="entry name" value="tRNA-synt_2b"/>
    <property type="match status" value="1"/>
</dbReference>
<dbReference type="GO" id="GO:0046872">
    <property type="term" value="F:metal ion binding"/>
    <property type="evidence" value="ECO:0007669"/>
    <property type="project" value="UniProtKB-KW"/>
</dbReference>
<keyword evidence="3 13" id="KW-0820">tRNA-binding</keyword>
<dbReference type="NCBIfam" id="TIGR00418">
    <property type="entry name" value="thrS"/>
    <property type="match status" value="1"/>
</dbReference>
<keyword evidence="8 13" id="KW-0067">ATP-binding</keyword>
<feature type="binding site" evidence="13">
    <location>
        <position position="317"/>
    </location>
    <ligand>
        <name>Zn(2+)</name>
        <dbReference type="ChEBI" id="CHEBI:29105"/>
        <note>catalytic</note>
    </ligand>
</feature>
<dbReference type="OrthoDB" id="9802304at2"/>
<dbReference type="InterPro" id="IPR036621">
    <property type="entry name" value="Anticodon-bd_dom_sf"/>
</dbReference>
<evidence type="ECO:0000256" key="4">
    <source>
        <dbReference type="ARBA" id="ARBA00022598"/>
    </source>
</evidence>
<dbReference type="InterPro" id="IPR006195">
    <property type="entry name" value="aa-tRNA-synth_II"/>
</dbReference>
<comment type="cofactor">
    <cofactor evidence="13">
        <name>Zn(2+)</name>
        <dbReference type="ChEBI" id="CHEBI:29105"/>
    </cofactor>
    <text evidence="13">Binds 1 zinc ion per subunit.</text>
</comment>
<dbReference type="AlphaFoldDB" id="A0A1Z3HUA7"/>
<comment type="similarity">
    <text evidence="1 13">Belongs to the class-II aminoacyl-tRNA synthetase family.</text>
</comment>
<evidence type="ECO:0000256" key="1">
    <source>
        <dbReference type="ARBA" id="ARBA00008226"/>
    </source>
</evidence>
<dbReference type="FunFam" id="3.30.930.10:FF:000002">
    <property type="entry name" value="Threonine--tRNA ligase"/>
    <property type="match status" value="1"/>
</dbReference>
<comment type="caution">
    <text evidence="13">Lacks conserved residue(s) required for the propagation of feature annotation.</text>
</comment>
<sequence>MVSQLPRVPTKASAPVSDLQHLQRLRHTCAHVLAMAVQTLFPETKVTIGPCTDTGFYYDFDRADPFTPEDLQRIEAEMRRIIQANLPIIRETVERDDIRAEIEHLNEPYKLEILDSIPADEPITRYYIGCPDPLPVTAEPSLFNQPPAAANSTRPYWWDLCAGPHLNRTGELHPDAFVLESVAGAYWRGDETQPQLQRIYGTAWETPEQLQAYLTQKEEAKRRDHRKLGQELDLFSIQEAAGGGLVFWHPKGARMRLLIEDYWRQAHLQAGYELLYTPHIANRDLWQTSGHLDFYQENMFEQMAVEAQQYQLKPMNCPFHVLTYQHRLHSYRELPMRWAELGTVYRYERSGVLHGLMRVRGFTQDDAHIFCLPEQVTEEILGVLNLTEQILSDFGFTDYEVNLSTRPTKSVGSDDIWELATSALQKALDRKGWAYVVDEGGGAFYGPKIDIKIQDAIGRLWQCSTLQVDFNLPERFDLHYVAADGSRQRPIMVHRAIFGSLERFFGILVENYAGDFPLWLAPVQVRLLPVSDAQRDYANQVVQALQQQDLRVEVDASGDRLGKQIRTAELEKIPVVAVVGKREVENQTLSVRTRQAGEIGALTLSELQEKMQHSIINKQQI</sequence>
<keyword evidence="2 13" id="KW-0963">Cytoplasm</keyword>
<dbReference type="EC" id="6.1.1.3" evidence="13"/>
<dbReference type="GO" id="GO:0000049">
    <property type="term" value="F:tRNA binding"/>
    <property type="evidence" value="ECO:0007669"/>
    <property type="project" value="UniProtKB-KW"/>
</dbReference>
<reference evidence="15 16" key="1">
    <citation type="journal article" date="2016" name="Biochim. Biophys. Acta">
        <title>Characterization of red-shifted phycobilisomes isolated from the chlorophyll f-containing cyanobacterium Halomicronema hongdechloris.</title>
        <authorList>
            <person name="Li Y."/>
            <person name="Lin Y."/>
            <person name="Garvey C.J."/>
            <person name="Birch D."/>
            <person name="Corkery R.W."/>
            <person name="Loughlin P.C."/>
            <person name="Scheer H."/>
            <person name="Willows R.D."/>
            <person name="Chen M."/>
        </authorList>
    </citation>
    <scope>NUCLEOTIDE SEQUENCE [LARGE SCALE GENOMIC DNA]</scope>
    <source>
        <strain evidence="15 16">C2206</strain>
    </source>
</reference>
<dbReference type="PROSITE" id="PS50862">
    <property type="entry name" value="AA_TRNA_LIGASE_II"/>
    <property type="match status" value="1"/>
</dbReference>
<dbReference type="Gene3D" id="3.30.980.10">
    <property type="entry name" value="Threonyl-trna Synthetase, Chain A, domain 2"/>
    <property type="match status" value="1"/>
</dbReference>
<keyword evidence="10 13" id="KW-0648">Protein biosynthesis</keyword>
<dbReference type="Gene3D" id="3.30.930.10">
    <property type="entry name" value="Bira Bifunctional Protein, Domain 2"/>
    <property type="match status" value="1"/>
</dbReference>
<keyword evidence="5 13" id="KW-0479">Metal-binding</keyword>
<evidence type="ECO:0000256" key="10">
    <source>
        <dbReference type="ARBA" id="ARBA00022917"/>
    </source>
</evidence>
<dbReference type="Gene3D" id="3.40.50.800">
    <property type="entry name" value="Anticodon-binding domain"/>
    <property type="match status" value="1"/>
</dbReference>
<dbReference type="InterPro" id="IPR004154">
    <property type="entry name" value="Anticodon-bd"/>
</dbReference>
<keyword evidence="4 13" id="KW-0436">Ligase</keyword>
<name>A0A1Z3HUA7_9CYAN</name>
<dbReference type="InterPro" id="IPR045864">
    <property type="entry name" value="aa-tRNA-synth_II/BPL/LPL"/>
</dbReference>
<dbReference type="KEGG" id="hhg:XM38_046890"/>
<dbReference type="RefSeq" id="WP_088431112.1">
    <property type="nucleotide sequence ID" value="NZ_CP021983.2"/>
</dbReference>
<dbReference type="HAMAP" id="MF_00184">
    <property type="entry name" value="Thr_tRNA_synth"/>
    <property type="match status" value="1"/>
</dbReference>
<dbReference type="CDD" id="cd00860">
    <property type="entry name" value="ThrRS_anticodon"/>
    <property type="match status" value="1"/>
</dbReference>
<dbReference type="SMART" id="SM00863">
    <property type="entry name" value="tRNA_SAD"/>
    <property type="match status" value="1"/>
</dbReference>
<dbReference type="GO" id="GO:0006435">
    <property type="term" value="P:threonyl-tRNA aminoacylation"/>
    <property type="evidence" value="ECO:0007669"/>
    <property type="project" value="UniProtKB-UniRule"/>
</dbReference>
<feature type="domain" description="Aminoacyl-transfer RNA synthetases class-II family profile" evidence="14">
    <location>
        <begin position="224"/>
        <end position="529"/>
    </location>
</feature>
<evidence type="ECO:0000256" key="13">
    <source>
        <dbReference type="HAMAP-Rule" id="MF_00184"/>
    </source>
</evidence>
<dbReference type="SUPFAM" id="SSF55681">
    <property type="entry name" value="Class II aaRS and biotin synthetases"/>
    <property type="match status" value="1"/>
</dbReference>
<dbReference type="InterPro" id="IPR012947">
    <property type="entry name" value="tRNA_SAD"/>
</dbReference>
<evidence type="ECO:0000256" key="5">
    <source>
        <dbReference type="ARBA" id="ARBA00022723"/>
    </source>
</evidence>
<evidence type="ECO:0000256" key="8">
    <source>
        <dbReference type="ARBA" id="ARBA00022840"/>
    </source>
</evidence>
<dbReference type="GO" id="GO:0005737">
    <property type="term" value="C:cytoplasm"/>
    <property type="evidence" value="ECO:0007669"/>
    <property type="project" value="UniProtKB-SubCell"/>
</dbReference>
<feature type="binding site" evidence="13">
    <location>
        <position position="368"/>
    </location>
    <ligand>
        <name>Zn(2+)</name>
        <dbReference type="ChEBI" id="CHEBI:29105"/>
        <note>catalytic</note>
    </ligand>
</feature>
<gene>
    <name evidence="15" type="primary">thrS_2</name>
    <name evidence="13" type="synonym">thrS</name>
    <name evidence="15" type="ORF">XM38_046890</name>
</gene>
<keyword evidence="11 13" id="KW-0030">Aminoacyl-tRNA synthetase</keyword>
<dbReference type="SUPFAM" id="SSF52954">
    <property type="entry name" value="Class II aaRS ABD-related"/>
    <property type="match status" value="1"/>
</dbReference>
<keyword evidence="16" id="KW-1185">Reference proteome</keyword>
<dbReference type="STRING" id="1641165.XM38_17845"/>
<organism evidence="15 16">
    <name type="scientific">Halomicronema hongdechloris C2206</name>
    <dbReference type="NCBI Taxonomy" id="1641165"/>
    <lineage>
        <taxon>Bacteria</taxon>
        <taxon>Bacillati</taxon>
        <taxon>Cyanobacteriota</taxon>
        <taxon>Cyanophyceae</taxon>
        <taxon>Nodosilineales</taxon>
        <taxon>Nodosilineaceae</taxon>
        <taxon>Halomicronema</taxon>
    </lineage>
</organism>
<dbReference type="GO" id="GO:0004829">
    <property type="term" value="F:threonine-tRNA ligase activity"/>
    <property type="evidence" value="ECO:0007669"/>
    <property type="project" value="UniProtKB-UniRule"/>
</dbReference>
<dbReference type="CDD" id="cd00771">
    <property type="entry name" value="ThrRS_core"/>
    <property type="match status" value="1"/>
</dbReference>
<dbReference type="GO" id="GO:0005524">
    <property type="term" value="F:ATP binding"/>
    <property type="evidence" value="ECO:0007669"/>
    <property type="project" value="UniProtKB-UniRule"/>
</dbReference>
<comment type="catalytic activity">
    <reaction evidence="12 13">
        <text>tRNA(Thr) + L-threonine + ATP = L-threonyl-tRNA(Thr) + AMP + diphosphate + H(+)</text>
        <dbReference type="Rhea" id="RHEA:24624"/>
        <dbReference type="Rhea" id="RHEA-COMP:9670"/>
        <dbReference type="Rhea" id="RHEA-COMP:9704"/>
        <dbReference type="ChEBI" id="CHEBI:15378"/>
        <dbReference type="ChEBI" id="CHEBI:30616"/>
        <dbReference type="ChEBI" id="CHEBI:33019"/>
        <dbReference type="ChEBI" id="CHEBI:57926"/>
        <dbReference type="ChEBI" id="CHEBI:78442"/>
        <dbReference type="ChEBI" id="CHEBI:78534"/>
        <dbReference type="ChEBI" id="CHEBI:456215"/>
        <dbReference type="EC" id="6.1.1.3"/>
    </reaction>
</comment>
<dbReference type="InterPro" id="IPR047246">
    <property type="entry name" value="ThrRS_anticodon"/>
</dbReference>
<evidence type="ECO:0000256" key="9">
    <source>
        <dbReference type="ARBA" id="ARBA00022884"/>
    </source>
</evidence>
<protein>
    <recommendedName>
        <fullName evidence="13">Threonine--tRNA ligase</fullName>
        <ecNumber evidence="13">6.1.1.3</ecNumber>
    </recommendedName>
    <alternativeName>
        <fullName evidence="13">Threonyl-tRNA synthetase</fullName>
        <shortName evidence="13">ThrRS</shortName>
    </alternativeName>
</protein>
<evidence type="ECO:0000256" key="7">
    <source>
        <dbReference type="ARBA" id="ARBA00022833"/>
    </source>
</evidence>
<evidence type="ECO:0000256" key="2">
    <source>
        <dbReference type="ARBA" id="ARBA00022490"/>
    </source>
</evidence>
<evidence type="ECO:0000256" key="12">
    <source>
        <dbReference type="ARBA" id="ARBA00049515"/>
    </source>
</evidence>
<dbReference type="Pfam" id="PF03129">
    <property type="entry name" value="HGTP_anticodon"/>
    <property type="match status" value="1"/>
</dbReference>
<dbReference type="PANTHER" id="PTHR11451:SF44">
    <property type="entry name" value="THREONINE--TRNA LIGASE, CHLOROPLASTIC_MITOCHONDRIAL 2"/>
    <property type="match status" value="1"/>
</dbReference>
<keyword evidence="7 13" id="KW-0862">Zinc</keyword>
<proteinExistence type="inferred from homology"/>
<dbReference type="EMBL" id="CP021983">
    <property type="protein sequence ID" value="ASC73717.1"/>
    <property type="molecule type" value="Genomic_DNA"/>
</dbReference>
<comment type="subunit">
    <text evidence="13">Homodimer.</text>
</comment>
<keyword evidence="6 13" id="KW-0547">Nucleotide-binding</keyword>
<dbReference type="FunFam" id="3.40.50.800:FF:000001">
    <property type="entry name" value="Threonine--tRNA ligase"/>
    <property type="match status" value="1"/>
</dbReference>
<dbReference type="SUPFAM" id="SSF55186">
    <property type="entry name" value="ThrRS/AlaRS common domain"/>
    <property type="match status" value="1"/>
</dbReference>
<evidence type="ECO:0000313" key="15">
    <source>
        <dbReference type="EMBL" id="ASC73717.1"/>
    </source>
</evidence>
<dbReference type="PRINTS" id="PR01047">
    <property type="entry name" value="TRNASYNTHTHR"/>
</dbReference>
<dbReference type="InterPro" id="IPR002320">
    <property type="entry name" value="Thr-tRNA-ligase_IIa"/>
</dbReference>
<feature type="binding site" evidence="13">
    <location>
        <position position="494"/>
    </location>
    <ligand>
        <name>Zn(2+)</name>
        <dbReference type="ChEBI" id="CHEBI:29105"/>
        <note>catalytic</note>
    </ligand>
</feature>
<dbReference type="InterPro" id="IPR033728">
    <property type="entry name" value="ThrRS_core"/>
</dbReference>